<feature type="domain" description="Aspartate/ornithine carbamoyltransferase carbamoyl-P binding" evidence="7">
    <location>
        <begin position="2"/>
        <end position="138"/>
    </location>
</feature>
<evidence type="ECO:0000256" key="4">
    <source>
        <dbReference type="ARBA" id="ARBA00048772"/>
    </source>
</evidence>
<sequence length="303" mass="33738">MKDLLSMSDVEDQVDTILSIAEDLKSGKITGKPLEDKYLGMIFEKSSTRTRVSFEVGMHQLGGTPLYLSSKDLQLNRGEPIEDTARVLSRFLDCIMIRAKNHDDVEKLAEYSTIPIISGLTDLEHPCQAFADLLTIKEYKGKLSGIKLVFVGDGNNVCNSLLLASAYTGMNMTVACPPGYEPDSAIYKMALKAAKKSGSKIEIEHDVYKAVENADVLYTDVWVSMGDEEEQAERELIFKPYQINAELLSQANDDAIVMHCLPAIRGQEITEDVMVSSQSAIWDEAENRLHAQKAILYYLLNED</sequence>
<dbReference type="EMBL" id="LWMS01000020">
    <property type="protein sequence ID" value="PWL08410.1"/>
    <property type="molecule type" value="Genomic_DNA"/>
</dbReference>
<feature type="binding site" evidence="5">
    <location>
        <begin position="224"/>
        <end position="225"/>
    </location>
    <ligand>
        <name>L-ornithine</name>
        <dbReference type="ChEBI" id="CHEBI:46911"/>
    </ligand>
</feature>
<dbReference type="InterPro" id="IPR036901">
    <property type="entry name" value="Asp/Orn_carbamoylTrfase_sf"/>
</dbReference>
<dbReference type="GO" id="GO:0042450">
    <property type="term" value="P:L-arginine biosynthetic process via ornithine"/>
    <property type="evidence" value="ECO:0007669"/>
    <property type="project" value="UniProtKB-UniRule"/>
</dbReference>
<dbReference type="PROSITE" id="PS00097">
    <property type="entry name" value="CARBAMOYLTRANSFERASE"/>
    <property type="match status" value="1"/>
</dbReference>
<name>A0A2A2HG28_9EURY</name>
<accession>A0A2A2HG28</accession>
<dbReference type="RefSeq" id="WP_095607970.1">
    <property type="nucleotide sequence ID" value="NZ_LMVN01000001.1"/>
</dbReference>
<proteinExistence type="inferred from homology"/>
<dbReference type="PRINTS" id="PR00102">
    <property type="entry name" value="OTCASE"/>
</dbReference>
<dbReference type="NCBIfam" id="NF001986">
    <property type="entry name" value="PRK00779.1"/>
    <property type="match status" value="1"/>
</dbReference>
<feature type="binding site" evidence="5">
    <location>
        <begin position="125"/>
        <end position="128"/>
    </location>
    <ligand>
        <name>carbamoyl phosphate</name>
        <dbReference type="ChEBI" id="CHEBI:58228"/>
    </ligand>
</feature>
<feature type="binding site" evidence="5">
    <location>
        <position position="156"/>
    </location>
    <ligand>
        <name>L-ornithine</name>
        <dbReference type="ChEBI" id="CHEBI:46911"/>
    </ligand>
</feature>
<dbReference type="Proteomes" id="UP000217528">
    <property type="component" value="Unassembled WGS sequence"/>
</dbReference>
<evidence type="ECO:0000313" key="9">
    <source>
        <dbReference type="EMBL" id="PWL08410.1"/>
    </source>
</evidence>
<evidence type="ECO:0000256" key="5">
    <source>
        <dbReference type="HAMAP-Rule" id="MF_01109"/>
    </source>
</evidence>
<dbReference type="HAMAP" id="MF_01109">
    <property type="entry name" value="OTCase"/>
    <property type="match status" value="1"/>
</dbReference>
<organism evidence="8 10">
    <name type="scientific">Methanosphaera cuniculi</name>
    <dbReference type="NCBI Taxonomy" id="1077256"/>
    <lineage>
        <taxon>Archaea</taxon>
        <taxon>Methanobacteriati</taxon>
        <taxon>Methanobacteriota</taxon>
        <taxon>Methanomada group</taxon>
        <taxon>Methanobacteria</taxon>
        <taxon>Methanobacteriales</taxon>
        <taxon>Methanobacteriaceae</taxon>
        <taxon>Methanosphaera</taxon>
    </lineage>
</organism>
<dbReference type="Proteomes" id="UP000246004">
    <property type="component" value="Unassembled WGS sequence"/>
</dbReference>
<dbReference type="InterPro" id="IPR002292">
    <property type="entry name" value="Orn/put_carbamltrans"/>
</dbReference>
<dbReference type="Gene3D" id="3.40.50.1370">
    <property type="entry name" value="Aspartate/ornithine carbamoyltransferase"/>
    <property type="match status" value="2"/>
</dbReference>
<dbReference type="GO" id="GO:0005737">
    <property type="term" value="C:cytoplasm"/>
    <property type="evidence" value="ECO:0007669"/>
    <property type="project" value="UniProtKB-SubCell"/>
</dbReference>
<dbReference type="AlphaFoldDB" id="A0A2A2HG28"/>
<dbReference type="EC" id="2.1.3.3" evidence="2 5"/>
<keyword evidence="10" id="KW-1185">Reference proteome</keyword>
<comment type="subcellular location">
    <subcellularLocation>
        <location evidence="5">Cytoplasm</location>
    </subcellularLocation>
</comment>
<comment type="caution">
    <text evidence="8">The sequence shown here is derived from an EMBL/GenBank/DDBJ whole genome shotgun (WGS) entry which is preliminary data.</text>
</comment>
<dbReference type="GO" id="GO:0016597">
    <property type="term" value="F:amino acid binding"/>
    <property type="evidence" value="ECO:0007669"/>
    <property type="project" value="InterPro"/>
</dbReference>
<protein>
    <recommendedName>
        <fullName evidence="2 5">Ornithine carbamoyltransferase</fullName>
        <shortName evidence="5">OTCase</shortName>
        <ecNumber evidence="2 5">2.1.3.3</ecNumber>
    </recommendedName>
</protein>
<feature type="binding site" evidence="5">
    <location>
        <position position="98"/>
    </location>
    <ligand>
        <name>carbamoyl phosphate</name>
        <dbReference type="ChEBI" id="CHEBI:58228"/>
    </ligand>
</feature>
<evidence type="ECO:0000313" key="10">
    <source>
        <dbReference type="Proteomes" id="UP000217528"/>
    </source>
</evidence>
<dbReference type="InterPro" id="IPR024904">
    <property type="entry name" value="OTCase_ArgI"/>
</dbReference>
<feature type="binding site" evidence="5">
    <location>
        <position position="74"/>
    </location>
    <ligand>
        <name>carbamoyl phosphate</name>
        <dbReference type="ChEBI" id="CHEBI:58228"/>
    </ligand>
</feature>
<comment type="catalytic activity">
    <reaction evidence="4 5">
        <text>carbamoyl phosphate + L-ornithine = L-citrulline + phosphate + H(+)</text>
        <dbReference type="Rhea" id="RHEA:19513"/>
        <dbReference type="ChEBI" id="CHEBI:15378"/>
        <dbReference type="ChEBI" id="CHEBI:43474"/>
        <dbReference type="ChEBI" id="CHEBI:46911"/>
        <dbReference type="ChEBI" id="CHEBI:57743"/>
        <dbReference type="ChEBI" id="CHEBI:58228"/>
        <dbReference type="EC" id="2.1.3.3"/>
    </reaction>
</comment>
<dbReference type="OrthoDB" id="4696at2157"/>
<dbReference type="PANTHER" id="PTHR45753:SF3">
    <property type="entry name" value="ORNITHINE TRANSCARBAMYLASE, MITOCHONDRIAL"/>
    <property type="match status" value="1"/>
</dbReference>
<dbReference type="PANTHER" id="PTHR45753">
    <property type="entry name" value="ORNITHINE CARBAMOYLTRANSFERASE, MITOCHONDRIAL"/>
    <property type="match status" value="1"/>
</dbReference>
<feature type="binding site" evidence="5">
    <location>
        <position position="288"/>
    </location>
    <ligand>
        <name>carbamoyl phosphate</name>
        <dbReference type="ChEBI" id="CHEBI:58228"/>
    </ligand>
</feature>
<dbReference type="PRINTS" id="PR00100">
    <property type="entry name" value="AOTCASE"/>
</dbReference>
<dbReference type="InterPro" id="IPR006130">
    <property type="entry name" value="Asp/Orn_carbamoylTrfase"/>
</dbReference>
<comment type="similarity">
    <text evidence="1 5">Belongs to the aspartate/ornithine carbamoyltransferase superfamily. OTCase family.</text>
</comment>
<dbReference type="InterPro" id="IPR006132">
    <property type="entry name" value="Asp/Orn_carbamoyltranf_P-bd"/>
</dbReference>
<gene>
    <name evidence="9" type="primary">argF</name>
    <name evidence="8" type="ORF">ASJ82_03775</name>
    <name evidence="9" type="ORF">MSCUN_08490</name>
</gene>
<evidence type="ECO:0000259" key="7">
    <source>
        <dbReference type="Pfam" id="PF02729"/>
    </source>
</evidence>
<dbReference type="NCBIfam" id="TIGR00658">
    <property type="entry name" value="orni_carb_tr"/>
    <property type="match status" value="1"/>
</dbReference>
<feature type="domain" description="Aspartate/ornithine carbamoyltransferase Asp/Orn-binding" evidence="6">
    <location>
        <begin position="145"/>
        <end position="299"/>
    </location>
</feature>
<reference evidence="8 10" key="2">
    <citation type="journal article" date="2017" name="BMC Genomics">
        <title>Genomic analysis of methanogenic archaea reveals a shift towards energy conservation.</title>
        <authorList>
            <person name="Gilmore S.P."/>
            <person name="Henske J.K."/>
            <person name="Sexton J.A."/>
            <person name="Solomon K.V."/>
            <person name="Seppala S."/>
            <person name="Yoo J.I."/>
            <person name="Huyett L.M."/>
            <person name="Pressman A."/>
            <person name="Cogan J.Z."/>
            <person name="Kivenson V."/>
            <person name="Peng X."/>
            <person name="Tan Y."/>
            <person name="Valentine D.L."/>
            <person name="O'Malley M.A."/>
        </authorList>
    </citation>
    <scope>NUCLEOTIDE SEQUENCE [LARGE SCALE GENOMIC DNA]</scope>
    <source>
        <strain evidence="8 10">1R-7</strain>
    </source>
</reference>
<dbReference type="Pfam" id="PF02729">
    <property type="entry name" value="OTCace_N"/>
    <property type="match status" value="1"/>
</dbReference>
<dbReference type="GO" id="GO:0004585">
    <property type="term" value="F:ornithine carbamoyltransferase activity"/>
    <property type="evidence" value="ECO:0007669"/>
    <property type="project" value="UniProtKB-UniRule"/>
</dbReference>
<evidence type="ECO:0000256" key="3">
    <source>
        <dbReference type="ARBA" id="ARBA00022679"/>
    </source>
</evidence>
<dbReference type="GO" id="GO:0019240">
    <property type="term" value="P:citrulline biosynthetic process"/>
    <property type="evidence" value="ECO:0007669"/>
    <property type="project" value="TreeGrafter"/>
</dbReference>
<dbReference type="EMBL" id="LMVN01000001">
    <property type="protein sequence ID" value="PAV08315.1"/>
    <property type="molecule type" value="Genomic_DNA"/>
</dbReference>
<dbReference type="FunFam" id="3.40.50.1370:FF:000008">
    <property type="entry name" value="Ornithine carbamoyltransferase"/>
    <property type="match status" value="1"/>
</dbReference>
<evidence type="ECO:0000256" key="2">
    <source>
        <dbReference type="ARBA" id="ARBA00013007"/>
    </source>
</evidence>
<evidence type="ECO:0000313" key="8">
    <source>
        <dbReference type="EMBL" id="PAV08315.1"/>
    </source>
</evidence>
<keyword evidence="5" id="KW-0963">Cytoplasm</keyword>
<dbReference type="InterPro" id="IPR006131">
    <property type="entry name" value="Asp_carbamoyltransf_Asp/Orn-bd"/>
</dbReference>
<evidence type="ECO:0000259" key="6">
    <source>
        <dbReference type="Pfam" id="PF00185"/>
    </source>
</evidence>
<dbReference type="SUPFAM" id="SSF53671">
    <property type="entry name" value="Aspartate/ornithine carbamoyltransferase"/>
    <property type="match status" value="1"/>
</dbReference>
<reference evidence="9 11" key="1">
    <citation type="submission" date="2016-04" db="EMBL/GenBank/DDBJ databases">
        <title>Genome sequence of Methanosphaera cuniculi DSM 4103.</title>
        <authorList>
            <person name="Poehlein A."/>
            <person name="Seedorf H."/>
            <person name="Daniel R."/>
        </authorList>
    </citation>
    <scope>NUCLEOTIDE SEQUENCE [LARGE SCALE GENOMIC DNA]</scope>
    <source>
        <strain evidence="9 11">DSM 4103</strain>
    </source>
</reference>
<keyword evidence="3 5" id="KW-0808">Transferase</keyword>
<evidence type="ECO:0000313" key="11">
    <source>
        <dbReference type="Proteomes" id="UP000246004"/>
    </source>
</evidence>
<dbReference type="Pfam" id="PF00185">
    <property type="entry name" value="OTCace"/>
    <property type="match status" value="1"/>
</dbReference>
<feature type="binding site" evidence="5">
    <location>
        <position position="220"/>
    </location>
    <ligand>
        <name>L-ornithine</name>
        <dbReference type="ChEBI" id="CHEBI:46911"/>
    </ligand>
</feature>
<feature type="binding site" evidence="5">
    <location>
        <begin position="260"/>
        <end position="261"/>
    </location>
    <ligand>
        <name>carbamoyl phosphate</name>
        <dbReference type="ChEBI" id="CHEBI:58228"/>
    </ligand>
</feature>
<evidence type="ECO:0000256" key="1">
    <source>
        <dbReference type="ARBA" id="ARBA00007805"/>
    </source>
</evidence>
<feature type="binding site" evidence="5">
    <location>
        <begin position="47"/>
        <end position="50"/>
    </location>
    <ligand>
        <name>carbamoyl phosphate</name>
        <dbReference type="ChEBI" id="CHEBI:58228"/>
    </ligand>
</feature>